<feature type="region of interest" description="Disordered" evidence="1">
    <location>
        <begin position="29"/>
        <end position="50"/>
    </location>
</feature>
<sequence length="88" mass="9202">MAAADRVSSDMVPPSELCPCSRRIGGLLDVGDGESDDMEDPPGWTARRTSGASGVAKRWAVDSTSEPPVLELAVLLGRWRAAGAVDCC</sequence>
<evidence type="ECO:0000313" key="3">
    <source>
        <dbReference type="Proteomes" id="UP001499882"/>
    </source>
</evidence>
<feature type="compositionally biased region" description="Acidic residues" evidence="1">
    <location>
        <begin position="31"/>
        <end position="40"/>
    </location>
</feature>
<accession>A0ABP8ZFM6</accession>
<evidence type="ECO:0000313" key="2">
    <source>
        <dbReference type="EMBL" id="GAA4755186.1"/>
    </source>
</evidence>
<protein>
    <submittedName>
        <fullName evidence="2">Uncharacterized protein</fullName>
    </submittedName>
</protein>
<dbReference type="EMBL" id="BAABKN010000031">
    <property type="protein sequence ID" value="GAA4755186.1"/>
    <property type="molecule type" value="Genomic_DNA"/>
</dbReference>
<name>A0ABP8ZFM6_9ACTN</name>
<comment type="caution">
    <text evidence="2">The sequence shown here is derived from an EMBL/GenBank/DDBJ whole genome shotgun (WGS) entry which is preliminary data.</text>
</comment>
<dbReference type="Proteomes" id="UP001499882">
    <property type="component" value="Unassembled WGS sequence"/>
</dbReference>
<evidence type="ECO:0000256" key="1">
    <source>
        <dbReference type="SAM" id="MobiDB-lite"/>
    </source>
</evidence>
<keyword evidence="3" id="KW-1185">Reference proteome</keyword>
<reference evidence="3" key="1">
    <citation type="journal article" date="2019" name="Int. J. Syst. Evol. Microbiol.">
        <title>The Global Catalogue of Microorganisms (GCM) 10K type strain sequencing project: providing services to taxonomists for standard genome sequencing and annotation.</title>
        <authorList>
            <consortium name="The Broad Institute Genomics Platform"/>
            <consortium name="The Broad Institute Genome Sequencing Center for Infectious Disease"/>
            <person name="Wu L."/>
            <person name="Ma J."/>
        </authorList>
    </citation>
    <scope>NUCLEOTIDE SEQUENCE [LARGE SCALE GENOMIC DNA]</scope>
    <source>
        <strain evidence="3">JCM 18532</strain>
    </source>
</reference>
<gene>
    <name evidence="2" type="ORF">GCM10023350_45800</name>
</gene>
<proteinExistence type="predicted"/>
<organism evidence="2 3">
    <name type="scientific">Nocardioides endophyticus</name>
    <dbReference type="NCBI Taxonomy" id="1353775"/>
    <lineage>
        <taxon>Bacteria</taxon>
        <taxon>Bacillati</taxon>
        <taxon>Actinomycetota</taxon>
        <taxon>Actinomycetes</taxon>
        <taxon>Propionibacteriales</taxon>
        <taxon>Nocardioidaceae</taxon>
        <taxon>Nocardioides</taxon>
    </lineage>
</organism>